<sequence length="240" mass="25829">MVLTQPAEDNAIDDALVTRIKQLPLFCHLPEAVLTALAMAATEKNVAPGEMVFSAGQYESDDLICCIAGRGQMTSGDGVDGSITRRLFAEGDVLGLEFILAGLPELGSAIGLQAETEMRLLLIDSDIFREAISSSHQMAVVLLREMTRRVLGQSMGYAAVDKGAMGRIAKALFGLAERSQSNGHWRIATMPRHRDLGLLANAGEKDAAEAVARLIGMHILKRDYPGMMITDYPALMAIAE</sequence>
<evidence type="ECO:0000313" key="3">
    <source>
        <dbReference type="Proteomes" id="UP000613582"/>
    </source>
</evidence>
<dbReference type="InterPro" id="IPR018490">
    <property type="entry name" value="cNMP-bd_dom_sf"/>
</dbReference>
<reference evidence="2" key="1">
    <citation type="journal article" date="2014" name="Int. J. Syst. Evol. Microbiol.">
        <title>Complete genome sequence of Corynebacterium casei LMG S-19264T (=DSM 44701T), isolated from a smear-ripened cheese.</title>
        <authorList>
            <consortium name="US DOE Joint Genome Institute (JGI-PGF)"/>
            <person name="Walter F."/>
            <person name="Albersmeier A."/>
            <person name="Kalinowski J."/>
            <person name="Ruckert C."/>
        </authorList>
    </citation>
    <scope>NUCLEOTIDE SEQUENCE</scope>
    <source>
        <strain evidence="2">CGMCC 1.12921</strain>
    </source>
</reference>
<dbReference type="SUPFAM" id="SSF51206">
    <property type="entry name" value="cAMP-binding domain-like"/>
    <property type="match status" value="1"/>
</dbReference>
<dbReference type="InterPro" id="IPR000595">
    <property type="entry name" value="cNMP-bd_dom"/>
</dbReference>
<protein>
    <recommendedName>
        <fullName evidence="1">Cyclic nucleotide-binding domain-containing protein</fullName>
    </recommendedName>
</protein>
<dbReference type="Gene3D" id="2.60.120.10">
    <property type="entry name" value="Jelly Rolls"/>
    <property type="match status" value="1"/>
</dbReference>
<organism evidence="2 3">
    <name type="scientific">Aquisalinus flavus</name>
    <dbReference type="NCBI Taxonomy" id="1526572"/>
    <lineage>
        <taxon>Bacteria</taxon>
        <taxon>Pseudomonadati</taxon>
        <taxon>Pseudomonadota</taxon>
        <taxon>Alphaproteobacteria</taxon>
        <taxon>Parvularculales</taxon>
        <taxon>Parvularculaceae</taxon>
        <taxon>Aquisalinus</taxon>
    </lineage>
</organism>
<dbReference type="RefSeq" id="WP_188481221.1">
    <property type="nucleotide sequence ID" value="NZ_JACVVO010000001.1"/>
</dbReference>
<comment type="caution">
    <text evidence="2">The sequence shown here is derived from an EMBL/GenBank/DDBJ whole genome shotgun (WGS) entry which is preliminary data.</text>
</comment>
<dbReference type="CDD" id="cd00038">
    <property type="entry name" value="CAP_ED"/>
    <property type="match status" value="1"/>
</dbReference>
<keyword evidence="3" id="KW-1185">Reference proteome</keyword>
<dbReference type="InterPro" id="IPR014710">
    <property type="entry name" value="RmlC-like_jellyroll"/>
</dbReference>
<dbReference type="Proteomes" id="UP000613582">
    <property type="component" value="Unassembled WGS sequence"/>
</dbReference>
<gene>
    <name evidence="2" type="ORF">GCM10011342_22990</name>
</gene>
<evidence type="ECO:0000313" key="2">
    <source>
        <dbReference type="EMBL" id="GGD13615.1"/>
    </source>
</evidence>
<accession>A0A8J2V1Y4</accession>
<dbReference type="PROSITE" id="PS50042">
    <property type="entry name" value="CNMP_BINDING_3"/>
    <property type="match status" value="1"/>
</dbReference>
<dbReference type="EMBL" id="BMGH01000001">
    <property type="protein sequence ID" value="GGD13615.1"/>
    <property type="molecule type" value="Genomic_DNA"/>
</dbReference>
<dbReference type="AlphaFoldDB" id="A0A8J2V1Y4"/>
<evidence type="ECO:0000259" key="1">
    <source>
        <dbReference type="PROSITE" id="PS50042"/>
    </source>
</evidence>
<feature type="domain" description="Cyclic nucleotide-binding" evidence="1">
    <location>
        <begin position="25"/>
        <end position="149"/>
    </location>
</feature>
<name>A0A8J2V1Y4_9PROT</name>
<proteinExistence type="predicted"/>
<reference evidence="2" key="2">
    <citation type="submission" date="2020-09" db="EMBL/GenBank/DDBJ databases">
        <authorList>
            <person name="Sun Q."/>
            <person name="Zhou Y."/>
        </authorList>
    </citation>
    <scope>NUCLEOTIDE SEQUENCE</scope>
    <source>
        <strain evidence="2">CGMCC 1.12921</strain>
    </source>
</reference>